<dbReference type="EMBL" id="POSP01000003">
    <property type="protein sequence ID" value="PND39018.1"/>
    <property type="molecule type" value="Genomic_DNA"/>
</dbReference>
<keyword evidence="4" id="KW-0862">Zinc</keyword>
<evidence type="ECO:0000256" key="2">
    <source>
        <dbReference type="ARBA" id="ARBA00022723"/>
    </source>
</evidence>
<dbReference type="CDD" id="cd07720">
    <property type="entry name" value="OPHC2-like_MBL-fold"/>
    <property type="match status" value="1"/>
</dbReference>
<evidence type="ECO:0000256" key="4">
    <source>
        <dbReference type="ARBA" id="ARBA00022833"/>
    </source>
</evidence>
<dbReference type="Pfam" id="PF00753">
    <property type="entry name" value="Lactamase_B"/>
    <property type="match status" value="1"/>
</dbReference>
<name>A0A2N8KZY4_9BURK</name>
<accession>A0A2N8KZY4</accession>
<dbReference type="InterPro" id="IPR001279">
    <property type="entry name" value="Metallo-B-lactamas"/>
</dbReference>
<dbReference type="InterPro" id="IPR036866">
    <property type="entry name" value="RibonucZ/Hydroxyglut_hydro"/>
</dbReference>
<sequence>MSSHVRTSLALAAALLAGALPLSAEAAAPQVKTQAPGYYRMMLGDFEVTALNDGTVDLPMDKLLTGAKPGQVARALQHAYLGVPLETSVNGYLINTGSKLVLVDTGAASLFGPTLGKLLGHLKAAGYQPEQVDEIYITHLHGDHVGGLLSEGKPAFPNAVVRIDQREADHWLSEANMAKAPEAAQGGFKGAMMSIKPYQEAGRFKPFEGSVQGVELVPGVRAVSTYGHTPGHTVYVAESKGQKLAIWGDLMHVAAVQFPDPSVTIQFDSDSKAARPQREKAYADAAKHGYYVGVAHVAFPGIGRLRADGKGYIWVPTNYSSKP</sequence>
<dbReference type="Proteomes" id="UP000235916">
    <property type="component" value="Unassembled WGS sequence"/>
</dbReference>
<keyword evidence="8" id="KW-1185">Reference proteome</keyword>
<dbReference type="GO" id="GO:0016787">
    <property type="term" value="F:hydrolase activity"/>
    <property type="evidence" value="ECO:0007669"/>
    <property type="project" value="UniProtKB-KW"/>
</dbReference>
<dbReference type="Gene3D" id="3.60.15.10">
    <property type="entry name" value="Ribonuclease Z/Hydroxyacylglutathione hydrolase-like"/>
    <property type="match status" value="1"/>
</dbReference>
<dbReference type="InterPro" id="IPR051013">
    <property type="entry name" value="MBL_superfamily_lactonases"/>
</dbReference>
<dbReference type="SMART" id="SM00849">
    <property type="entry name" value="Lactamase_B"/>
    <property type="match status" value="1"/>
</dbReference>
<keyword evidence="2" id="KW-0479">Metal-binding</keyword>
<evidence type="ECO:0000256" key="3">
    <source>
        <dbReference type="ARBA" id="ARBA00022801"/>
    </source>
</evidence>
<gene>
    <name evidence="7" type="ORF">C1O66_16780</name>
</gene>
<dbReference type="OrthoDB" id="5443440at2"/>
<feature type="chain" id="PRO_5014860494" evidence="5">
    <location>
        <begin position="27"/>
        <end position="323"/>
    </location>
</feature>
<dbReference type="PANTHER" id="PTHR42978:SF6">
    <property type="entry name" value="QUORUM-QUENCHING LACTONASE YTNP-RELATED"/>
    <property type="match status" value="1"/>
</dbReference>
<dbReference type="RefSeq" id="WP_102768935.1">
    <property type="nucleotide sequence ID" value="NZ_POSP01000003.1"/>
</dbReference>
<evidence type="ECO:0000259" key="6">
    <source>
        <dbReference type="SMART" id="SM00849"/>
    </source>
</evidence>
<feature type="signal peptide" evidence="5">
    <location>
        <begin position="1"/>
        <end position="26"/>
    </location>
</feature>
<dbReference type="AlphaFoldDB" id="A0A2N8KZY4"/>
<dbReference type="SUPFAM" id="SSF56281">
    <property type="entry name" value="Metallo-hydrolase/oxidoreductase"/>
    <property type="match status" value="1"/>
</dbReference>
<keyword evidence="5" id="KW-0732">Signal</keyword>
<organism evidence="7 8">
    <name type="scientific">Kinneretia aquatilis</name>
    <dbReference type="NCBI Taxonomy" id="2070761"/>
    <lineage>
        <taxon>Bacteria</taxon>
        <taxon>Pseudomonadati</taxon>
        <taxon>Pseudomonadota</taxon>
        <taxon>Betaproteobacteria</taxon>
        <taxon>Burkholderiales</taxon>
        <taxon>Sphaerotilaceae</taxon>
        <taxon>Roseateles</taxon>
    </lineage>
</organism>
<keyword evidence="3 7" id="KW-0378">Hydrolase</keyword>
<evidence type="ECO:0000256" key="5">
    <source>
        <dbReference type="SAM" id="SignalP"/>
    </source>
</evidence>
<dbReference type="PANTHER" id="PTHR42978">
    <property type="entry name" value="QUORUM-QUENCHING LACTONASE YTNP-RELATED-RELATED"/>
    <property type="match status" value="1"/>
</dbReference>
<comment type="similarity">
    <text evidence="1">Belongs to the metallo-beta-lactamase superfamily.</text>
</comment>
<evidence type="ECO:0000313" key="8">
    <source>
        <dbReference type="Proteomes" id="UP000235916"/>
    </source>
</evidence>
<proteinExistence type="inferred from homology"/>
<comment type="caution">
    <text evidence="7">The sequence shown here is derived from an EMBL/GenBank/DDBJ whole genome shotgun (WGS) entry which is preliminary data.</text>
</comment>
<evidence type="ECO:0000313" key="7">
    <source>
        <dbReference type="EMBL" id="PND39018.1"/>
    </source>
</evidence>
<protein>
    <submittedName>
        <fullName evidence="7">MBL fold metallo-hydrolase</fullName>
    </submittedName>
</protein>
<feature type="domain" description="Metallo-beta-lactamase" evidence="6">
    <location>
        <begin position="88"/>
        <end position="296"/>
    </location>
</feature>
<dbReference type="GO" id="GO:0046872">
    <property type="term" value="F:metal ion binding"/>
    <property type="evidence" value="ECO:0007669"/>
    <property type="project" value="UniProtKB-KW"/>
</dbReference>
<reference evidence="7 8" key="1">
    <citation type="submission" date="2018-01" db="EMBL/GenBank/DDBJ databases">
        <title>Draft genome sequence of Paucibacter aquatile CR182 isolated from freshwater of the Nakdong River.</title>
        <authorList>
            <person name="Choi A."/>
            <person name="Chung E.J."/>
        </authorList>
    </citation>
    <scope>NUCLEOTIDE SEQUENCE [LARGE SCALE GENOMIC DNA]</scope>
    <source>
        <strain evidence="7 8">CR182</strain>
    </source>
</reference>
<evidence type="ECO:0000256" key="1">
    <source>
        <dbReference type="ARBA" id="ARBA00007749"/>
    </source>
</evidence>